<dbReference type="GO" id="GO:0003677">
    <property type="term" value="F:DNA binding"/>
    <property type="evidence" value="ECO:0007669"/>
    <property type="project" value="UniProtKB-UniRule"/>
</dbReference>
<dbReference type="AlphaFoldDB" id="A0A652YNK2"/>
<evidence type="ECO:0000313" key="4">
    <source>
        <dbReference type="EMBL" id="TYQ03689.1"/>
    </source>
</evidence>
<dbReference type="Pfam" id="PF00440">
    <property type="entry name" value="TetR_N"/>
    <property type="match status" value="1"/>
</dbReference>
<dbReference type="SUPFAM" id="SSF46689">
    <property type="entry name" value="Homeodomain-like"/>
    <property type="match status" value="1"/>
</dbReference>
<evidence type="ECO:0000256" key="1">
    <source>
        <dbReference type="ARBA" id="ARBA00023125"/>
    </source>
</evidence>
<evidence type="ECO:0000256" key="2">
    <source>
        <dbReference type="PROSITE-ProRule" id="PRU00335"/>
    </source>
</evidence>
<keyword evidence="1 2" id="KW-0238">DNA-binding</keyword>
<dbReference type="Gene3D" id="1.10.357.10">
    <property type="entry name" value="Tetracycline Repressor, domain 2"/>
    <property type="match status" value="1"/>
</dbReference>
<sequence length="209" mass="22934">MPVDSYLRRYSADAKSVRQFETMNTTGSGRPRDPRIDDAVLEVTRTMLLEVGWEQLSVRAIAARAGVSRASMARRWSSKAHLVLGSILGATPDLTPFEGTDRDGWIRWVVAGSAQLFARPEVRAAAPGLLAALRDHDDLRNELWRGFSGPSTQLFLEDSEDRDAALLDAKAVLVMAAGAAMFSSLIAVEDDTEELRERILALLLPVAEK</sequence>
<comment type="caution">
    <text evidence="4">The sequence shown here is derived from an EMBL/GenBank/DDBJ whole genome shotgun (WGS) entry which is preliminary data.</text>
</comment>
<reference evidence="4" key="1">
    <citation type="submission" date="2019-07" db="EMBL/GenBank/DDBJ databases">
        <title>Genomic Encyclopedia of Type Strains, Phase IV (KMG-IV): sequencing the most valuable type-strain genomes for metagenomic binning, comparative biology and taxonomic classification.</title>
        <authorList>
            <person name="Goeker M."/>
        </authorList>
    </citation>
    <scope>NUCLEOTIDE SEQUENCE</scope>
    <source>
        <strain evidence="4">DSM 44596</strain>
    </source>
</reference>
<protein>
    <submittedName>
        <fullName evidence="4">TetR family transcriptional regulator</fullName>
    </submittedName>
</protein>
<feature type="domain" description="HTH tetR-type" evidence="3">
    <location>
        <begin position="34"/>
        <end position="94"/>
    </location>
</feature>
<name>A0A652YNK2_NOCGL</name>
<evidence type="ECO:0000259" key="3">
    <source>
        <dbReference type="PROSITE" id="PS50977"/>
    </source>
</evidence>
<organism evidence="4">
    <name type="scientific">Nocardia globerula</name>
    <dbReference type="NCBI Taxonomy" id="1818"/>
    <lineage>
        <taxon>Bacteria</taxon>
        <taxon>Bacillati</taxon>
        <taxon>Actinomycetota</taxon>
        <taxon>Actinomycetes</taxon>
        <taxon>Mycobacteriales</taxon>
        <taxon>Nocardiaceae</taxon>
        <taxon>Nocardia</taxon>
    </lineage>
</organism>
<feature type="DNA-binding region" description="H-T-H motif" evidence="2">
    <location>
        <begin position="57"/>
        <end position="76"/>
    </location>
</feature>
<proteinExistence type="predicted"/>
<accession>A0A652YNK2</accession>
<dbReference type="InterPro" id="IPR001647">
    <property type="entry name" value="HTH_TetR"/>
</dbReference>
<dbReference type="EMBL" id="VNIQ01000004">
    <property type="protein sequence ID" value="TYQ03689.1"/>
    <property type="molecule type" value="Genomic_DNA"/>
</dbReference>
<dbReference type="PROSITE" id="PS50977">
    <property type="entry name" value="HTH_TETR_2"/>
    <property type="match status" value="1"/>
</dbReference>
<dbReference type="InterPro" id="IPR009057">
    <property type="entry name" value="Homeodomain-like_sf"/>
</dbReference>
<gene>
    <name evidence="4" type="ORF">FNL38_10454</name>
</gene>